<keyword evidence="1" id="KW-0732">Signal</keyword>
<sequence>MVGRTIFGFLVIGILTFTTNAKDTTDQVNMLSPSSYLQAGSEGRDERYTYSQVCLVDNKLTVLQGFDCRNQVAVAKWQNSVNISGCVPTLLSNPTGLKWKAITYLDNFNYHLGS</sequence>
<reference evidence="3" key="1">
    <citation type="submission" date="2016-11" db="UniProtKB">
        <authorList>
            <consortium name="WormBaseParasite"/>
        </authorList>
    </citation>
    <scope>IDENTIFICATION</scope>
</reference>
<evidence type="ECO:0000313" key="3">
    <source>
        <dbReference type="WBParaSite" id="Hba_12830"/>
    </source>
</evidence>
<organism evidence="2 3">
    <name type="scientific">Heterorhabditis bacteriophora</name>
    <name type="common">Entomopathogenic nematode worm</name>
    <dbReference type="NCBI Taxonomy" id="37862"/>
    <lineage>
        <taxon>Eukaryota</taxon>
        <taxon>Metazoa</taxon>
        <taxon>Ecdysozoa</taxon>
        <taxon>Nematoda</taxon>
        <taxon>Chromadorea</taxon>
        <taxon>Rhabditida</taxon>
        <taxon>Rhabditina</taxon>
        <taxon>Rhabditomorpha</taxon>
        <taxon>Strongyloidea</taxon>
        <taxon>Heterorhabditidae</taxon>
        <taxon>Heterorhabditis</taxon>
    </lineage>
</organism>
<evidence type="ECO:0000256" key="1">
    <source>
        <dbReference type="SAM" id="SignalP"/>
    </source>
</evidence>
<feature type="signal peptide" evidence="1">
    <location>
        <begin position="1"/>
        <end position="21"/>
    </location>
</feature>
<accession>A0A1I7X5F3</accession>
<evidence type="ECO:0000313" key="2">
    <source>
        <dbReference type="Proteomes" id="UP000095283"/>
    </source>
</evidence>
<name>A0A1I7X5F3_HETBA</name>
<protein>
    <submittedName>
        <fullName evidence="3">Ricin B-type lectin domain-containing protein</fullName>
    </submittedName>
</protein>
<dbReference type="AlphaFoldDB" id="A0A1I7X5F3"/>
<feature type="chain" id="PRO_5009311023" evidence="1">
    <location>
        <begin position="22"/>
        <end position="114"/>
    </location>
</feature>
<keyword evidence="2" id="KW-1185">Reference proteome</keyword>
<dbReference type="Proteomes" id="UP000095283">
    <property type="component" value="Unplaced"/>
</dbReference>
<proteinExistence type="predicted"/>
<dbReference type="WBParaSite" id="Hba_12830">
    <property type="protein sequence ID" value="Hba_12830"/>
    <property type="gene ID" value="Hba_12830"/>
</dbReference>